<feature type="compositionally biased region" description="Polar residues" evidence="2">
    <location>
        <begin position="238"/>
        <end position="247"/>
    </location>
</feature>
<dbReference type="GO" id="GO:0031267">
    <property type="term" value="F:small GTPase binding"/>
    <property type="evidence" value="ECO:0007669"/>
    <property type="project" value="InterPro"/>
</dbReference>
<evidence type="ECO:0000256" key="1">
    <source>
        <dbReference type="ARBA" id="ARBA00022737"/>
    </source>
</evidence>
<keyword evidence="1" id="KW-0677">Repeat</keyword>
<dbReference type="InterPro" id="IPR011989">
    <property type="entry name" value="ARM-like"/>
</dbReference>
<dbReference type="Proteomes" id="UP001367676">
    <property type="component" value="Unassembled WGS sequence"/>
</dbReference>
<evidence type="ECO:0000313" key="4">
    <source>
        <dbReference type="EMBL" id="KAK7583781.1"/>
    </source>
</evidence>
<dbReference type="PANTHER" id="PTHR10648">
    <property type="entry name" value="SERINE/THREONINE-PROTEIN PHOSPHATASE PP2A 65 KDA REGULATORY SUBUNIT"/>
    <property type="match status" value="1"/>
</dbReference>
<accession>A0AAN9TEE9</accession>
<dbReference type="InterPro" id="IPR055231">
    <property type="entry name" value="2AA_helical"/>
</dbReference>
<dbReference type="Pfam" id="PF22956">
    <property type="entry name" value="VPS15-like_hel"/>
    <property type="match status" value="1"/>
</dbReference>
<feature type="compositionally biased region" description="Acidic residues" evidence="2">
    <location>
        <begin position="1412"/>
        <end position="1432"/>
    </location>
</feature>
<dbReference type="SUPFAM" id="SSF48371">
    <property type="entry name" value="ARM repeat"/>
    <property type="match status" value="3"/>
</dbReference>
<dbReference type="Pfam" id="PF03810">
    <property type="entry name" value="IBN_N"/>
    <property type="match status" value="1"/>
</dbReference>
<feature type="domain" description="Importin N-terminal" evidence="3">
    <location>
        <begin position="674"/>
        <end position="740"/>
    </location>
</feature>
<protein>
    <recommendedName>
        <fullName evidence="3">Importin N-terminal domain-containing protein</fullName>
    </recommendedName>
</protein>
<dbReference type="EMBL" id="JBBCAQ010000032">
    <property type="protein sequence ID" value="KAK7583781.1"/>
    <property type="molecule type" value="Genomic_DNA"/>
</dbReference>
<feature type="region of interest" description="Disordered" evidence="2">
    <location>
        <begin position="226"/>
        <end position="287"/>
    </location>
</feature>
<sequence>MASVVGEATTEKLLLPKISELCSNQHFKVREGCVYYLTDLAFHVNSMIAENIIIPLFIKLSQDEYWCVRKACAQTAVILSCLCLMESRKTVLCRAFLDLLYDQDFSVTSSAFQQLGAFITTFAQPSLTALGSNQNGETILIYNEGSTFKLCMRPTVPQLCELDHQNECSIYMFTTPSQNDIMNTDATSLSTIEPKNDDVYENESKSDCWTTYTTDADYSSNGVEKLNSATNEEEDVISNENLPSRINSLPGHDYENQPDLVQSCLQKPAESNKSSSNEKKTSENFTELPDDFNSFQYWRDPIPDFDDCDIPSSAKTHRRKSELDDDVELDMLKKSDGKFKWTKRSTCTLKQNVLPQALLEAFVTMPLIIPVDIKADCVYSFPAVLLTVGAENWPLLKSAYSKLAFDSERKLRQMVASSIHEVAGILGPELATQDLIPIYNSLINDIEDVRVTALNHLSCFVKLLKPHGRCMFLPHLMEFMMTDYTWNWRFRKQLSEQLIEMIDYFAPSDCWKYVSPVAFTLLMDRVSAVRLQALNLITNLIRVVSADINLLRGILAELAEQFAHSTQWARRQSFAFLCSCLMKTPVLPDDMFARDVLPHLLDLSWDSIPNVRIAVARTLSCDVITYPFFSNVFSPHYDVLTQVLKRLCKDKDRDVRYFASLNSSALPPLPSFEATEHIAEMMKSPAAFQEFWSVVVNSSNSDARQAAAMYFYRMVLKKKKWIQLPTDIRCSIKSSILERIHLEPEKKVKTIIIQAAGQIALAEADNWPELFRLLEETVGVEGLTEMRELGMFVISVLAEHTPTLFELHVSSLLHLFGSVLSKPENYGTPLGYLTVVCMKNILQYYPKKEKTMAQSFEYLMPSVMEVVKAQSSRNRPDRAIECVEFFEALLFAYPRVICSNLKSVIDGLLRAAIFLNVNEISCRFMNVISTIISYKSKKIAKEEVVLQTLCQTLYEIIKSPKLQDENKDHYDVFSGDVNLANAAVDLLDTLAVEIEPELLMKHVMPILDAGAAGDDIFSKKSVFLILGILVERIPEQIRSSGVDRIVMFIKEGLSSDHPILLNGAIFTFAHFVEHLKPDMNVYLLDFITLLLQILGNLDGKFKLVEGHLVPKIFFVLCESCETLDTSLEPLLPFMVPILLSVVTSNTKIHYRELAINIIGHAGDEFQLVEDVLNLTMTITEQKNCGELRSGLYSMLSDCSEFMKEKMESYFPRILKLMTISFHEVDTTDGENIEHELYASRAISENDFGEKKSTPVRDLKIIEEKEEALMALGNIAFNCGITFKPYLPDSFMICLGLTNHENNVIRAAAMEAVTNLFIAIKRCYEDNDTPNLPNWDLIPKLCAVIEKDENVDVVFAVLDGFQKMIKEIPQILNASYAPTKEEPSNSTVGSLIAGVVKTVITEKCTCQKLKEEDSSDDDDEDNDSNDDADKEEEIEDNYTVEDLVVSAQEIIALLGEYLPRATFLHFFFNYQRHLLKLLKKNQPTEIRESTTATLAICMKFVEEEMENFAIEFIPTLPSLVKDASDGVRNNVAYCVTQMVTYGRGTIYYTNLSNSFLIWLQNERCSMVVDNICGAIASMIAGNKDLLDLNNVLPIFFRFLPLREDFEENAVVFNSFLKLFEDRKYKDYLVKAVEVVLLASINKQVNADEARHTVLAFFQMITTYYENDKEWILRSLPEDLKSHFVAAL</sequence>
<dbReference type="Gene3D" id="1.25.10.10">
    <property type="entry name" value="Leucine-rich Repeat Variant"/>
    <property type="match status" value="4"/>
</dbReference>
<reference evidence="4 5" key="1">
    <citation type="submission" date="2024-03" db="EMBL/GenBank/DDBJ databases">
        <title>Adaptation during the transition from Ophiocordyceps entomopathogen to insect associate is accompanied by gene loss and intensified selection.</title>
        <authorList>
            <person name="Ward C.M."/>
            <person name="Onetto C.A."/>
            <person name="Borneman A.R."/>
        </authorList>
    </citation>
    <scope>NUCLEOTIDE SEQUENCE [LARGE SCALE GENOMIC DNA]</scope>
    <source>
        <strain evidence="4">AWRI1</strain>
        <tissue evidence="4">Single Adult Female</tissue>
    </source>
</reference>
<feature type="region of interest" description="Disordered" evidence="2">
    <location>
        <begin position="1409"/>
        <end position="1432"/>
    </location>
</feature>
<dbReference type="InterPro" id="IPR016024">
    <property type="entry name" value="ARM-type_fold"/>
</dbReference>
<comment type="caution">
    <text evidence="4">The sequence shown here is derived from an EMBL/GenBank/DDBJ whole genome shotgun (WGS) entry which is preliminary data.</text>
</comment>
<dbReference type="InterPro" id="IPR001494">
    <property type="entry name" value="Importin-beta_N"/>
</dbReference>
<evidence type="ECO:0000256" key="2">
    <source>
        <dbReference type="SAM" id="MobiDB-lite"/>
    </source>
</evidence>
<gene>
    <name evidence="4" type="ORF">V9T40_004744</name>
</gene>
<dbReference type="GO" id="GO:0019888">
    <property type="term" value="F:protein phosphatase regulator activity"/>
    <property type="evidence" value="ECO:0007669"/>
    <property type="project" value="TreeGrafter"/>
</dbReference>
<name>A0AAN9TEE9_9HEMI</name>
<keyword evidence="5" id="KW-1185">Reference proteome</keyword>
<dbReference type="PANTHER" id="PTHR10648:SF1">
    <property type="entry name" value="SERINE_THREONINE-PROTEIN PHOSPHATASE 4 REGULATORY SUBUNIT 1"/>
    <property type="match status" value="1"/>
</dbReference>
<organism evidence="4 5">
    <name type="scientific">Parthenolecanium corni</name>
    <dbReference type="NCBI Taxonomy" id="536013"/>
    <lineage>
        <taxon>Eukaryota</taxon>
        <taxon>Metazoa</taxon>
        <taxon>Ecdysozoa</taxon>
        <taxon>Arthropoda</taxon>
        <taxon>Hexapoda</taxon>
        <taxon>Insecta</taxon>
        <taxon>Pterygota</taxon>
        <taxon>Neoptera</taxon>
        <taxon>Paraneoptera</taxon>
        <taxon>Hemiptera</taxon>
        <taxon>Sternorrhyncha</taxon>
        <taxon>Coccoidea</taxon>
        <taxon>Coccidae</taxon>
        <taxon>Parthenolecanium</taxon>
    </lineage>
</organism>
<dbReference type="GO" id="GO:0005737">
    <property type="term" value="C:cytoplasm"/>
    <property type="evidence" value="ECO:0007669"/>
    <property type="project" value="TreeGrafter"/>
</dbReference>
<evidence type="ECO:0000313" key="5">
    <source>
        <dbReference type="Proteomes" id="UP001367676"/>
    </source>
</evidence>
<dbReference type="GO" id="GO:0006886">
    <property type="term" value="P:intracellular protein transport"/>
    <property type="evidence" value="ECO:0007669"/>
    <property type="project" value="InterPro"/>
</dbReference>
<dbReference type="InterPro" id="IPR051023">
    <property type="entry name" value="PP2A_Regulatory_Subunit_A"/>
</dbReference>
<dbReference type="PROSITE" id="PS50166">
    <property type="entry name" value="IMPORTIN_B_NT"/>
    <property type="match status" value="1"/>
</dbReference>
<evidence type="ECO:0000259" key="3">
    <source>
        <dbReference type="PROSITE" id="PS50166"/>
    </source>
</evidence>
<proteinExistence type="predicted"/>